<dbReference type="EMBL" id="JAMZMM010000167">
    <property type="protein sequence ID" value="MCP2730081.1"/>
    <property type="molecule type" value="Genomic_DNA"/>
</dbReference>
<dbReference type="GO" id="GO:0005524">
    <property type="term" value="F:ATP binding"/>
    <property type="evidence" value="ECO:0007669"/>
    <property type="project" value="UniProtKB-KW"/>
</dbReference>
<evidence type="ECO:0000313" key="5">
    <source>
        <dbReference type="EMBL" id="MCP2730081.1"/>
    </source>
</evidence>
<dbReference type="InterPro" id="IPR000719">
    <property type="entry name" value="Prot_kinase_dom"/>
</dbReference>
<dbReference type="CDD" id="cd14014">
    <property type="entry name" value="STKc_PknB_like"/>
    <property type="match status" value="1"/>
</dbReference>
<comment type="caution">
    <text evidence="5">The sequence shown here is derived from an EMBL/GenBank/DDBJ whole genome shotgun (WGS) entry which is preliminary data.</text>
</comment>
<dbReference type="Gene3D" id="1.10.510.10">
    <property type="entry name" value="Transferase(Phosphotransferase) domain 1"/>
    <property type="match status" value="1"/>
</dbReference>
<dbReference type="PANTHER" id="PTHR24363">
    <property type="entry name" value="SERINE/THREONINE PROTEIN KINASE"/>
    <property type="match status" value="1"/>
</dbReference>
<dbReference type="Proteomes" id="UP001204953">
    <property type="component" value="Unassembled WGS sequence"/>
</dbReference>
<evidence type="ECO:0000259" key="4">
    <source>
        <dbReference type="PROSITE" id="PS50011"/>
    </source>
</evidence>
<keyword evidence="1" id="KW-0547">Nucleotide-binding</keyword>
<dbReference type="PROSITE" id="PS50011">
    <property type="entry name" value="PROTEIN_KINASE_DOM"/>
    <property type="match status" value="1"/>
</dbReference>
<evidence type="ECO:0000256" key="3">
    <source>
        <dbReference type="SAM" id="Phobius"/>
    </source>
</evidence>
<dbReference type="PANTHER" id="PTHR24363:SF7">
    <property type="entry name" value="SERINE_THREONINE-PROTEIN KINASE-LIKE PROTEIN E"/>
    <property type="match status" value="1"/>
</dbReference>
<keyword evidence="5" id="KW-0723">Serine/threonine-protein kinase</keyword>
<keyword evidence="3" id="KW-0472">Membrane</keyword>
<accession>A0AAE3KNR0</accession>
<name>A0AAE3KNR0_9CYAN</name>
<keyword evidence="5" id="KW-0808">Transferase</keyword>
<keyword evidence="2" id="KW-0067">ATP-binding</keyword>
<proteinExistence type="predicted"/>
<keyword evidence="3" id="KW-0812">Transmembrane</keyword>
<keyword evidence="3" id="KW-1133">Transmembrane helix</keyword>
<evidence type="ECO:0000313" key="6">
    <source>
        <dbReference type="Proteomes" id="UP001204953"/>
    </source>
</evidence>
<gene>
    <name evidence="5" type="ORF">NJ959_16745</name>
</gene>
<evidence type="ECO:0000256" key="2">
    <source>
        <dbReference type="ARBA" id="ARBA00022840"/>
    </source>
</evidence>
<dbReference type="InterPro" id="IPR011009">
    <property type="entry name" value="Kinase-like_dom_sf"/>
</dbReference>
<dbReference type="AlphaFoldDB" id="A0AAE3KNR0"/>
<feature type="domain" description="Protein kinase" evidence="4">
    <location>
        <begin position="37"/>
        <end position="295"/>
    </location>
</feature>
<protein>
    <submittedName>
        <fullName evidence="5">Serine/threonine protein kinase</fullName>
    </submittedName>
</protein>
<dbReference type="Pfam" id="PF00069">
    <property type="entry name" value="Pkinase"/>
    <property type="match status" value="1"/>
</dbReference>
<dbReference type="SUPFAM" id="SSF56112">
    <property type="entry name" value="Protein kinase-like (PK-like)"/>
    <property type="match status" value="1"/>
</dbReference>
<keyword evidence="5" id="KW-0418">Kinase</keyword>
<keyword evidence="6" id="KW-1185">Reference proteome</keyword>
<dbReference type="SMART" id="SM00220">
    <property type="entry name" value="S_TKc"/>
    <property type="match status" value="1"/>
</dbReference>
<feature type="transmembrane region" description="Helical" evidence="3">
    <location>
        <begin position="320"/>
        <end position="338"/>
    </location>
</feature>
<organism evidence="5 6">
    <name type="scientific">Limnofasciculus baicalensis BBK-W-15</name>
    <dbReference type="NCBI Taxonomy" id="2699891"/>
    <lineage>
        <taxon>Bacteria</taxon>
        <taxon>Bacillati</taxon>
        <taxon>Cyanobacteriota</taxon>
        <taxon>Cyanophyceae</taxon>
        <taxon>Coleofasciculales</taxon>
        <taxon>Coleofasciculaceae</taxon>
        <taxon>Limnofasciculus</taxon>
        <taxon>Limnofasciculus baicalensis</taxon>
    </lineage>
</organism>
<evidence type="ECO:0000256" key="1">
    <source>
        <dbReference type="ARBA" id="ARBA00022741"/>
    </source>
</evidence>
<sequence length="455" mass="51752">MPNCLCINPNCPNPQRSRDEQPCPACASPLLLNGRYRATHLLHQRNIVSAVFEAIDVADGNNSKVLKVIYTDNQEAISRFNREADVLMNYWFKGIPRGYSEGYFHVEFPNNPKPAYCLVMEKIEGMNLQEWMESRDNQPISEREAIDWLRELVIILGRLHEQKFYHRDIKPSNIMRRENGQLILIDLGAVRAVTQAVLNGADVTRIGTDGYGAPEQLRQGIISATSDFYALGRTFVHLLTGEHPNNLREDSPEKLRWQPSAPKVSKQFADFIDSLMAYSPEKRPQNTTDILQRLAKIESDLQFQEEVKSFFNFQLTFRNIAGGIGVLVVFLVLILIYYRNQNITSVSTLPSIDTPTPTPSDYTACRKGLGEAVSASGLSDRVQKFLEEEYKRNTDLDQFKGKITASQNNCKVVLSVFLSENEILSDEIKSQIEKMIVENFPEAEKTVQWNINVIK</sequence>
<dbReference type="RefSeq" id="WP_254012848.1">
    <property type="nucleotide sequence ID" value="NZ_JAMZMM010000167.1"/>
</dbReference>
<reference evidence="5" key="1">
    <citation type="submission" date="2022-06" db="EMBL/GenBank/DDBJ databases">
        <title>New cyanobacteria of genus Symplocastrum in benthos of Lake Baikal.</title>
        <authorList>
            <person name="Sorokovikova E."/>
            <person name="Tikhonova I."/>
            <person name="Krasnopeev A."/>
            <person name="Evseev P."/>
            <person name="Gladkikh A."/>
            <person name="Belykh O."/>
        </authorList>
    </citation>
    <scope>NUCLEOTIDE SEQUENCE</scope>
    <source>
        <strain evidence="5">BBK-W-15</strain>
    </source>
</reference>
<dbReference type="GO" id="GO:0004674">
    <property type="term" value="F:protein serine/threonine kinase activity"/>
    <property type="evidence" value="ECO:0007669"/>
    <property type="project" value="UniProtKB-KW"/>
</dbReference>